<comment type="caution">
    <text evidence="2">The sequence shown here is derived from an EMBL/GenBank/DDBJ whole genome shotgun (WGS) entry which is preliminary data.</text>
</comment>
<reference evidence="2 3" key="1">
    <citation type="submission" date="2021-12" db="EMBL/GenBank/DDBJ databases">
        <title>High titer production of polyol ester of fatty acids by Rhodotorula paludigena BS15 towards product separation-free biomass refinery.</title>
        <authorList>
            <person name="Mano J."/>
            <person name="Ono H."/>
            <person name="Tanaka T."/>
            <person name="Naito K."/>
            <person name="Sushida H."/>
            <person name="Ike M."/>
            <person name="Tokuyasu K."/>
            <person name="Kitaoka M."/>
        </authorList>
    </citation>
    <scope>NUCLEOTIDE SEQUENCE [LARGE SCALE GENOMIC DNA]</scope>
    <source>
        <strain evidence="2 3">BS15</strain>
    </source>
</reference>
<evidence type="ECO:0000313" key="3">
    <source>
        <dbReference type="Proteomes" id="UP001342314"/>
    </source>
</evidence>
<evidence type="ECO:0000313" key="2">
    <source>
        <dbReference type="EMBL" id="GJN90323.1"/>
    </source>
</evidence>
<dbReference type="EMBL" id="BQKY01000006">
    <property type="protein sequence ID" value="GJN90323.1"/>
    <property type="molecule type" value="Genomic_DNA"/>
</dbReference>
<feature type="compositionally biased region" description="Basic and acidic residues" evidence="1">
    <location>
        <begin position="1"/>
        <end position="10"/>
    </location>
</feature>
<dbReference type="InterPro" id="IPR046341">
    <property type="entry name" value="SET_dom_sf"/>
</dbReference>
<feature type="region of interest" description="Disordered" evidence="1">
    <location>
        <begin position="1"/>
        <end position="32"/>
    </location>
</feature>
<accession>A0AAV5GNQ1</accession>
<sequence>MSGRFPREHASALQPRDPQSGHFIPVRPDAASRSVGGHHLRLHAALAAARTSHGNDKPASDFFAAIDDRSARFHTAAAEIPFEVPTVVWDVIADATELPFVYHHHRAGSRAVKGTQIEDAGFLKHGGDMTHDVIFSRGLRSSNLAAKNKLSQAYLRVASQIDKWDKPIASQATFDGASVAKVVQSADDMANSAWFSNVVKHIYSDAAIQHELNLQNGALNEGATKFHKAAKALQDALVLSWLVVCRPLPKARTGQPAIDQRGARSRHGASVRIELVSKMEGAGEYQPRQESHAASRQLGAYAMQDLDAAMSNHIDVAGPLSPVMTDEEVVLRQDRGEGWSIVRLESNHLLYCSRDKSAAQMYGPIARINGSIEHKLTANGELELHPKAYAVWYRLLKPIKQGEQVVVNYGYPGDM</sequence>
<evidence type="ECO:0008006" key="4">
    <source>
        <dbReference type="Google" id="ProtNLM"/>
    </source>
</evidence>
<proteinExistence type="predicted"/>
<gene>
    <name evidence="2" type="ORF">Rhopal_003332-T1</name>
</gene>
<organism evidence="2 3">
    <name type="scientific">Rhodotorula paludigena</name>
    <dbReference type="NCBI Taxonomy" id="86838"/>
    <lineage>
        <taxon>Eukaryota</taxon>
        <taxon>Fungi</taxon>
        <taxon>Dikarya</taxon>
        <taxon>Basidiomycota</taxon>
        <taxon>Pucciniomycotina</taxon>
        <taxon>Microbotryomycetes</taxon>
        <taxon>Sporidiobolales</taxon>
        <taxon>Sporidiobolaceae</taxon>
        <taxon>Rhodotorula</taxon>
    </lineage>
</organism>
<dbReference type="SUPFAM" id="SSF82199">
    <property type="entry name" value="SET domain"/>
    <property type="match status" value="1"/>
</dbReference>
<name>A0AAV5GNQ1_9BASI</name>
<dbReference type="Proteomes" id="UP001342314">
    <property type="component" value="Unassembled WGS sequence"/>
</dbReference>
<evidence type="ECO:0000256" key="1">
    <source>
        <dbReference type="SAM" id="MobiDB-lite"/>
    </source>
</evidence>
<protein>
    <recommendedName>
        <fullName evidence="4">SET domain-containing protein</fullName>
    </recommendedName>
</protein>
<keyword evidence="3" id="KW-1185">Reference proteome</keyword>
<dbReference type="AlphaFoldDB" id="A0AAV5GNQ1"/>